<dbReference type="Pfam" id="PF00106">
    <property type="entry name" value="adh_short"/>
    <property type="match status" value="1"/>
</dbReference>
<evidence type="ECO:0000256" key="4">
    <source>
        <dbReference type="SAM" id="MobiDB-lite"/>
    </source>
</evidence>
<sequence length="304" mass="31943">MRGDSGADGLTSRRRGQPSPLIPPNRDGTRPMPHRFALVTGGTSGIGAGFARALSADTGLLLAARNAEALNTAKTELEAAGRRVEVLATDLTTDEGRNALILKAETLEIDLLINNAGSGAFGPVLDNAPEAERTTVELNVVATTVLTRALLPGMIERAARDGRRAGLILLSSTAAFQPIPFLGTYCASKSFVLAYGEALATELKRKPVDVLVLCPGATRTAFGKRAGFALNALPGAADPLDVAREGLQALGRRTVHVHGFGTRNMLRPFLWSRHAASDGLGALLAAFDRGQRARRTVRPPRGGA</sequence>
<dbReference type="Proteomes" id="UP000215367">
    <property type="component" value="Unassembled WGS sequence"/>
</dbReference>
<evidence type="ECO:0000313" key="6">
    <source>
        <dbReference type="EMBL" id="OYD81638.1"/>
    </source>
</evidence>
<evidence type="ECO:0000256" key="1">
    <source>
        <dbReference type="ARBA" id="ARBA00006484"/>
    </source>
</evidence>
<dbReference type="GO" id="GO:0016491">
    <property type="term" value="F:oxidoreductase activity"/>
    <property type="evidence" value="ECO:0007669"/>
    <property type="project" value="UniProtKB-KW"/>
</dbReference>
<dbReference type="SUPFAM" id="SSF51735">
    <property type="entry name" value="NAD(P)-binding Rossmann-fold domains"/>
    <property type="match status" value="1"/>
</dbReference>
<dbReference type="AlphaFoldDB" id="A0A235H778"/>
<gene>
    <name evidence="6" type="ORF">CHT98_25245</name>
</gene>
<proteinExistence type="inferred from homology"/>
<dbReference type="PANTHER" id="PTHR44196:SF2">
    <property type="entry name" value="SHORT-CHAIN DEHYDROGENASE-RELATED"/>
    <property type="match status" value="1"/>
</dbReference>
<dbReference type="SMART" id="SM00822">
    <property type="entry name" value="PKS_KR"/>
    <property type="match status" value="1"/>
</dbReference>
<evidence type="ECO:0000259" key="5">
    <source>
        <dbReference type="SMART" id="SM00822"/>
    </source>
</evidence>
<dbReference type="InterPro" id="IPR020904">
    <property type="entry name" value="Sc_DH/Rdtase_CS"/>
</dbReference>
<comment type="similarity">
    <text evidence="1 3">Belongs to the short-chain dehydrogenases/reductases (SDR) family.</text>
</comment>
<evidence type="ECO:0000256" key="3">
    <source>
        <dbReference type="RuleBase" id="RU000363"/>
    </source>
</evidence>
<feature type="region of interest" description="Disordered" evidence="4">
    <location>
        <begin position="1"/>
        <end position="33"/>
    </location>
</feature>
<dbReference type="EMBL" id="NOWT01000031">
    <property type="protein sequence ID" value="OYD81638.1"/>
    <property type="molecule type" value="Genomic_DNA"/>
</dbReference>
<dbReference type="InterPro" id="IPR002347">
    <property type="entry name" value="SDR_fam"/>
</dbReference>
<name>A0A235H778_AZOBR</name>
<evidence type="ECO:0000256" key="2">
    <source>
        <dbReference type="ARBA" id="ARBA00023002"/>
    </source>
</evidence>
<dbReference type="CDD" id="cd05233">
    <property type="entry name" value="SDR_c"/>
    <property type="match status" value="1"/>
</dbReference>
<evidence type="ECO:0000313" key="7">
    <source>
        <dbReference type="Proteomes" id="UP000215367"/>
    </source>
</evidence>
<accession>A0A235H778</accession>
<organism evidence="6 7">
    <name type="scientific">Azospirillum brasilense</name>
    <dbReference type="NCBI Taxonomy" id="192"/>
    <lineage>
        <taxon>Bacteria</taxon>
        <taxon>Pseudomonadati</taxon>
        <taxon>Pseudomonadota</taxon>
        <taxon>Alphaproteobacteria</taxon>
        <taxon>Rhodospirillales</taxon>
        <taxon>Azospirillaceae</taxon>
        <taxon>Azospirillum</taxon>
    </lineage>
</organism>
<keyword evidence="2" id="KW-0560">Oxidoreductase</keyword>
<comment type="caution">
    <text evidence="6">The sequence shown here is derived from an EMBL/GenBank/DDBJ whole genome shotgun (WGS) entry which is preliminary data.</text>
</comment>
<dbReference type="PANTHER" id="PTHR44196">
    <property type="entry name" value="DEHYDROGENASE/REDUCTASE SDR FAMILY MEMBER 7B"/>
    <property type="match status" value="1"/>
</dbReference>
<reference evidence="6 7" key="1">
    <citation type="submission" date="2017-07" db="EMBL/GenBank/DDBJ databases">
        <title>Whole genome sequence of Azospirillum brasilense 2A1, a potential biofertilizer strain.</title>
        <authorList>
            <person name="Fontana C.A."/>
            <person name="Toffoli L.M."/>
            <person name="Salazar S.M."/>
            <person name="Puglisi E."/>
            <person name="Pedraza R."/>
            <person name="Bassi D."/>
            <person name="Cocconcelli P.S."/>
        </authorList>
    </citation>
    <scope>NUCLEOTIDE SEQUENCE [LARGE SCALE GENOMIC DNA]</scope>
    <source>
        <strain evidence="6 7">2A1</strain>
    </source>
</reference>
<dbReference type="PROSITE" id="PS00061">
    <property type="entry name" value="ADH_SHORT"/>
    <property type="match status" value="1"/>
</dbReference>
<dbReference type="Gene3D" id="3.40.50.720">
    <property type="entry name" value="NAD(P)-binding Rossmann-like Domain"/>
    <property type="match status" value="1"/>
</dbReference>
<dbReference type="GO" id="GO:0016020">
    <property type="term" value="C:membrane"/>
    <property type="evidence" value="ECO:0007669"/>
    <property type="project" value="TreeGrafter"/>
</dbReference>
<dbReference type="PRINTS" id="PR00080">
    <property type="entry name" value="SDRFAMILY"/>
</dbReference>
<dbReference type="InterPro" id="IPR036291">
    <property type="entry name" value="NAD(P)-bd_dom_sf"/>
</dbReference>
<dbReference type="PRINTS" id="PR00081">
    <property type="entry name" value="GDHRDH"/>
</dbReference>
<protein>
    <recommendedName>
        <fullName evidence="5">Ketoreductase domain-containing protein</fullName>
    </recommendedName>
</protein>
<dbReference type="InterPro" id="IPR057326">
    <property type="entry name" value="KR_dom"/>
</dbReference>
<feature type="domain" description="Ketoreductase" evidence="5">
    <location>
        <begin position="35"/>
        <end position="219"/>
    </location>
</feature>